<dbReference type="InterPro" id="IPR012827">
    <property type="entry name" value="Hemerythrin_metal-bd"/>
</dbReference>
<dbReference type="InterPro" id="IPR012312">
    <property type="entry name" value="Hemerythrin-like"/>
</dbReference>
<proteinExistence type="inferred from homology"/>
<dbReference type="GO" id="GO:0046872">
    <property type="term" value="F:metal ion binding"/>
    <property type="evidence" value="ECO:0007669"/>
    <property type="project" value="UniProtKB-KW"/>
</dbReference>
<keyword evidence="2" id="KW-0813">Transport</keyword>
<keyword evidence="4" id="KW-0408">Iron</keyword>
<evidence type="ECO:0000313" key="6">
    <source>
        <dbReference type="EMBL" id="CRH04783.1"/>
    </source>
</evidence>
<accession>A0A1S7LEE5</accession>
<evidence type="ECO:0000259" key="5">
    <source>
        <dbReference type="Pfam" id="PF01814"/>
    </source>
</evidence>
<evidence type="ECO:0000256" key="3">
    <source>
        <dbReference type="ARBA" id="ARBA00022723"/>
    </source>
</evidence>
<evidence type="ECO:0000256" key="4">
    <source>
        <dbReference type="ARBA" id="ARBA00023004"/>
    </source>
</evidence>
<evidence type="ECO:0000256" key="2">
    <source>
        <dbReference type="ARBA" id="ARBA00022621"/>
    </source>
</evidence>
<dbReference type="PANTHER" id="PTHR37164:SF1">
    <property type="entry name" value="BACTERIOHEMERYTHRIN"/>
    <property type="match status" value="1"/>
</dbReference>
<name>A0A1S7LEE5_MAGMO</name>
<protein>
    <submittedName>
        <fullName evidence="6">Putative bacteriohemerythrin</fullName>
    </submittedName>
</protein>
<dbReference type="PROSITE" id="PS00550">
    <property type="entry name" value="HEMERYTHRINS"/>
    <property type="match status" value="1"/>
</dbReference>
<dbReference type="AlphaFoldDB" id="A0A1S7LEE5"/>
<dbReference type="PANTHER" id="PTHR37164">
    <property type="entry name" value="BACTERIOHEMERYTHRIN"/>
    <property type="match status" value="1"/>
</dbReference>
<dbReference type="EMBL" id="LO017727">
    <property type="protein sequence ID" value="CRH04783.1"/>
    <property type="molecule type" value="Genomic_DNA"/>
</dbReference>
<dbReference type="GO" id="GO:0005344">
    <property type="term" value="F:oxygen carrier activity"/>
    <property type="evidence" value="ECO:0007669"/>
    <property type="project" value="UniProtKB-KW"/>
</dbReference>
<dbReference type="InterPro" id="IPR050669">
    <property type="entry name" value="Hemerythrin"/>
</dbReference>
<dbReference type="Pfam" id="PF01814">
    <property type="entry name" value="Hemerythrin"/>
    <property type="match status" value="1"/>
</dbReference>
<gene>
    <name evidence="6" type="ORF">MAGMO_0579</name>
</gene>
<dbReference type="InterPro" id="IPR016131">
    <property type="entry name" value="Haemerythrin_Fe_BS"/>
</dbReference>
<keyword evidence="2" id="KW-0561">Oxygen transport</keyword>
<dbReference type="SUPFAM" id="SSF47188">
    <property type="entry name" value="Hemerythrin-like"/>
    <property type="match status" value="1"/>
</dbReference>
<dbReference type="CDD" id="cd12107">
    <property type="entry name" value="Hemerythrin"/>
    <property type="match status" value="1"/>
</dbReference>
<feature type="domain" description="Hemerythrin-like" evidence="5">
    <location>
        <begin position="13"/>
        <end position="128"/>
    </location>
</feature>
<organism evidence="6">
    <name type="scientific">Magnetococcus massalia (strain MO-1)</name>
    <dbReference type="NCBI Taxonomy" id="451514"/>
    <lineage>
        <taxon>Bacteria</taxon>
        <taxon>Pseudomonadati</taxon>
        <taxon>Pseudomonadota</taxon>
        <taxon>Magnetococcia</taxon>
        <taxon>Magnetococcales</taxon>
        <taxon>Magnetococcaceae</taxon>
        <taxon>Magnetococcus</taxon>
    </lineage>
</organism>
<comment type="similarity">
    <text evidence="1">Belongs to the hemerythrin family.</text>
</comment>
<dbReference type="NCBIfam" id="TIGR02481">
    <property type="entry name" value="hemeryth_dom"/>
    <property type="match status" value="1"/>
</dbReference>
<reference evidence="6" key="1">
    <citation type="submission" date="2015-04" db="EMBL/GenBank/DDBJ databases">
        <authorList>
            <person name="Syromyatnikov M.Y."/>
            <person name="Popov V.N."/>
        </authorList>
    </citation>
    <scope>NUCLEOTIDE SEQUENCE</scope>
    <source>
        <strain evidence="6">MO-1</strain>
    </source>
</reference>
<keyword evidence="3" id="KW-0479">Metal-binding</keyword>
<dbReference type="Gene3D" id="1.20.120.50">
    <property type="entry name" value="Hemerythrin-like"/>
    <property type="match status" value="1"/>
</dbReference>
<dbReference type="InterPro" id="IPR035938">
    <property type="entry name" value="Hemerythrin-like_sf"/>
</dbReference>
<evidence type="ECO:0000256" key="1">
    <source>
        <dbReference type="ARBA" id="ARBA00010587"/>
    </source>
</evidence>
<sequence length="135" mass="15821">MLPESLRVGQMDIDIQHETLFSLIELMQTNSNEMSCSEIGYIVQTLQDYASLHFTYEEKRMNEQSYSDHAAHLQEHLNFHTAMATFDQRLEQAKESDVMRCEIYQELANYLDEWLKHHIATVDRALFADAGNYVK</sequence>